<dbReference type="PROSITE" id="PS00137">
    <property type="entry name" value="SUBTILASE_HIS"/>
    <property type="match status" value="1"/>
</dbReference>
<organism evidence="10 11">
    <name type="scientific">Paractinoplanes deccanensis</name>
    <dbReference type="NCBI Taxonomy" id="113561"/>
    <lineage>
        <taxon>Bacteria</taxon>
        <taxon>Bacillati</taxon>
        <taxon>Actinomycetota</taxon>
        <taxon>Actinomycetes</taxon>
        <taxon>Micromonosporales</taxon>
        <taxon>Micromonosporaceae</taxon>
        <taxon>Paractinoplanes</taxon>
    </lineage>
</organism>
<keyword evidence="11" id="KW-1185">Reference proteome</keyword>
<dbReference type="SUPFAM" id="SSF52743">
    <property type="entry name" value="Subtilisin-like"/>
    <property type="match status" value="1"/>
</dbReference>
<dbReference type="PANTHER" id="PTHR43806">
    <property type="entry name" value="PEPTIDASE S8"/>
    <property type="match status" value="1"/>
</dbReference>
<feature type="chain" id="PRO_5046023799" description="Peptidase S8/S53 domain-containing protein" evidence="8">
    <location>
        <begin position="26"/>
        <end position="631"/>
    </location>
</feature>
<evidence type="ECO:0000256" key="1">
    <source>
        <dbReference type="ARBA" id="ARBA00011073"/>
    </source>
</evidence>
<feature type="region of interest" description="Disordered" evidence="7">
    <location>
        <begin position="419"/>
        <end position="456"/>
    </location>
</feature>
<evidence type="ECO:0000256" key="6">
    <source>
        <dbReference type="RuleBase" id="RU003355"/>
    </source>
</evidence>
<keyword evidence="3 5" id="KW-0378">Hydrolase</keyword>
<evidence type="ECO:0000256" key="5">
    <source>
        <dbReference type="PROSITE-ProRule" id="PRU01240"/>
    </source>
</evidence>
<evidence type="ECO:0000256" key="4">
    <source>
        <dbReference type="ARBA" id="ARBA00022825"/>
    </source>
</evidence>
<name>A0ABQ3Y7J3_9ACTN</name>
<dbReference type="InterPro" id="IPR023827">
    <property type="entry name" value="Peptidase_S8_Asp-AS"/>
</dbReference>
<evidence type="ECO:0000259" key="9">
    <source>
        <dbReference type="Pfam" id="PF00082"/>
    </source>
</evidence>
<dbReference type="PROSITE" id="PS51892">
    <property type="entry name" value="SUBTILASE"/>
    <property type="match status" value="1"/>
</dbReference>
<dbReference type="InterPro" id="IPR050131">
    <property type="entry name" value="Peptidase_S8_subtilisin-like"/>
</dbReference>
<accession>A0ABQ3Y7J3</accession>
<protein>
    <recommendedName>
        <fullName evidence="9">Peptidase S8/S53 domain-containing protein</fullName>
    </recommendedName>
</protein>
<dbReference type="RefSeq" id="WP_203767431.1">
    <property type="nucleotide sequence ID" value="NZ_BAAABO010000046.1"/>
</dbReference>
<evidence type="ECO:0000256" key="3">
    <source>
        <dbReference type="ARBA" id="ARBA00022801"/>
    </source>
</evidence>
<comment type="caution">
    <text evidence="10">The sequence shown here is derived from an EMBL/GenBank/DDBJ whole genome shotgun (WGS) entry which is preliminary data.</text>
</comment>
<dbReference type="InterPro" id="IPR015500">
    <property type="entry name" value="Peptidase_S8_subtilisin-rel"/>
</dbReference>
<dbReference type="EMBL" id="BOMI01000087">
    <property type="protein sequence ID" value="GID75962.1"/>
    <property type="molecule type" value="Genomic_DNA"/>
</dbReference>
<evidence type="ECO:0000256" key="7">
    <source>
        <dbReference type="SAM" id="MobiDB-lite"/>
    </source>
</evidence>
<evidence type="ECO:0000313" key="10">
    <source>
        <dbReference type="EMBL" id="GID75962.1"/>
    </source>
</evidence>
<feature type="domain" description="Peptidase S8/S53" evidence="9">
    <location>
        <begin position="154"/>
        <end position="404"/>
    </location>
</feature>
<keyword evidence="8" id="KW-0732">Signal</keyword>
<dbReference type="InterPro" id="IPR036852">
    <property type="entry name" value="Peptidase_S8/S53_dom_sf"/>
</dbReference>
<dbReference type="PRINTS" id="PR00723">
    <property type="entry name" value="SUBTILISIN"/>
</dbReference>
<dbReference type="PROSITE" id="PS00136">
    <property type="entry name" value="SUBTILASE_ASP"/>
    <property type="match status" value="1"/>
</dbReference>
<dbReference type="PROSITE" id="PS00138">
    <property type="entry name" value="SUBTILASE_SER"/>
    <property type="match status" value="1"/>
</dbReference>
<keyword evidence="4 5" id="KW-0720">Serine protease</keyword>
<feature type="active site" description="Charge relay system" evidence="5">
    <location>
        <position position="356"/>
    </location>
</feature>
<proteinExistence type="inferred from homology"/>
<dbReference type="Proteomes" id="UP000609879">
    <property type="component" value="Unassembled WGS sequence"/>
</dbReference>
<dbReference type="Gene3D" id="3.40.50.200">
    <property type="entry name" value="Peptidase S8/S53 domain"/>
    <property type="match status" value="1"/>
</dbReference>
<feature type="active site" description="Charge relay system" evidence="5">
    <location>
        <position position="163"/>
    </location>
</feature>
<evidence type="ECO:0000256" key="8">
    <source>
        <dbReference type="SAM" id="SignalP"/>
    </source>
</evidence>
<sequence length="631" mass="62413">MRKNLRRYAVGAVAVGAVAGGAAVALPGVSDGGRPAGAFDSSTANGVAADEWRPAPYGLSATPAQLLPSAVSAEKPVRVVSTTIDKDGRPVVSVRTATDKAAAGELIKEAQRAKNAVGVEVDVPVVAFGDDPYRSMQWDLPKINTSAAHAKSTGAGVVVAVIDSGVDAAHPDLAGQVLPGIDYVTGTTGTSTDPHGHGTHVAGTIAALTGNGIGVASVAPGVKILPIRTLDANGSGFMSHTASGIVWAADHGAQVINMSLGATTQVSAVTTAISYARSKGVTVVAAAGNSRASGSPASYPAADPGVIGVAATDSADRVASFSNQGGYVDVAAPGVTIASTHPTALGSGYTYMSGTSMAAPHVAAAAALLEGYNRSLTPDQIQAALESSAVDLGAAGKDIDFGYGRIDAAAALAKVAGPTQAPTAAPTTTAPTTTAPTATASPAPSRTTASPAPTRTVAKTVPVVTVSPATKQVTYGAAVTTTFTVKSAGKTLPYASVQVCVSEAGGSPVCTSATTSKSGTVPVKRTATAAYTVQVTVAETSTTAQVTSPAAAVTVKATARVSRSKSTMTVTMTGVAGQTVEVQQMVNKVWAKVGDFPAAARTTVGNLVTGQKYRVVVPDTAGIVGVTSSAV</sequence>
<gene>
    <name evidence="10" type="ORF">Ade02nite_46030</name>
</gene>
<keyword evidence="2 5" id="KW-0645">Protease</keyword>
<reference evidence="10 11" key="1">
    <citation type="submission" date="2021-01" db="EMBL/GenBank/DDBJ databases">
        <title>Whole genome shotgun sequence of Actinoplanes deccanensis NBRC 13994.</title>
        <authorList>
            <person name="Komaki H."/>
            <person name="Tamura T."/>
        </authorList>
    </citation>
    <scope>NUCLEOTIDE SEQUENCE [LARGE SCALE GENOMIC DNA]</scope>
    <source>
        <strain evidence="10 11">NBRC 13994</strain>
    </source>
</reference>
<evidence type="ECO:0000256" key="2">
    <source>
        <dbReference type="ARBA" id="ARBA00022670"/>
    </source>
</evidence>
<dbReference type="PANTHER" id="PTHR43806:SF11">
    <property type="entry name" value="CEREVISIN-RELATED"/>
    <property type="match status" value="1"/>
</dbReference>
<feature type="active site" description="Charge relay system" evidence="5">
    <location>
        <position position="197"/>
    </location>
</feature>
<feature type="signal peptide" evidence="8">
    <location>
        <begin position="1"/>
        <end position="25"/>
    </location>
</feature>
<dbReference type="InterPro" id="IPR000209">
    <property type="entry name" value="Peptidase_S8/S53_dom"/>
</dbReference>
<dbReference type="InterPro" id="IPR022398">
    <property type="entry name" value="Peptidase_S8_His-AS"/>
</dbReference>
<dbReference type="Pfam" id="PF00082">
    <property type="entry name" value="Peptidase_S8"/>
    <property type="match status" value="1"/>
</dbReference>
<evidence type="ECO:0000313" key="11">
    <source>
        <dbReference type="Proteomes" id="UP000609879"/>
    </source>
</evidence>
<dbReference type="InterPro" id="IPR023828">
    <property type="entry name" value="Peptidase_S8_Ser-AS"/>
</dbReference>
<comment type="similarity">
    <text evidence="1 5 6">Belongs to the peptidase S8 family.</text>
</comment>